<evidence type="ECO:0000313" key="4">
    <source>
        <dbReference type="EMBL" id="ROO24012.1"/>
    </source>
</evidence>
<name>A0A423PEI9_9GAMM</name>
<dbReference type="EMBL" id="AYKH01000044">
    <property type="protein sequence ID" value="ROO24012.1"/>
    <property type="molecule type" value="Genomic_DNA"/>
</dbReference>
<comment type="similarity">
    <text evidence="1">Belongs to the AB hydrolase superfamily. AB hydrolase 2 family.</text>
</comment>
<dbReference type="SUPFAM" id="SSF53474">
    <property type="entry name" value="alpha/beta-Hydrolases"/>
    <property type="match status" value="1"/>
</dbReference>
<dbReference type="PANTHER" id="PTHR10655:SF17">
    <property type="entry name" value="LYSOPHOSPHOLIPASE-LIKE PROTEIN 1"/>
    <property type="match status" value="1"/>
</dbReference>
<comment type="caution">
    <text evidence="4">The sequence shown here is derived from an EMBL/GenBank/DDBJ whole genome shotgun (WGS) entry which is preliminary data.</text>
</comment>
<dbReference type="PANTHER" id="PTHR10655">
    <property type="entry name" value="LYSOPHOSPHOLIPASE-RELATED"/>
    <property type="match status" value="1"/>
</dbReference>
<organism evidence="4 5">
    <name type="scientific">Salinisphaera orenii MK-B5</name>
    <dbReference type="NCBI Taxonomy" id="856730"/>
    <lineage>
        <taxon>Bacteria</taxon>
        <taxon>Pseudomonadati</taxon>
        <taxon>Pseudomonadota</taxon>
        <taxon>Gammaproteobacteria</taxon>
        <taxon>Salinisphaerales</taxon>
        <taxon>Salinisphaeraceae</taxon>
        <taxon>Salinisphaera</taxon>
    </lineage>
</organism>
<reference evidence="4 5" key="1">
    <citation type="submission" date="2013-10" db="EMBL/GenBank/DDBJ databases">
        <title>Salinisphaera orenii MK-B5 Genome Sequencing.</title>
        <authorList>
            <person name="Lai Q."/>
            <person name="Li C."/>
            <person name="Shao Z."/>
        </authorList>
    </citation>
    <scope>NUCLEOTIDE SEQUENCE [LARGE SCALE GENOMIC DNA]</scope>
    <source>
        <strain evidence="4 5">MK-B5</strain>
    </source>
</reference>
<sequence>MLDCIEIAPDTDARASVIWLHGLGADGNDFVPVVDELGLPADHGIRFVFPNAPTRPVTVNNGMPMRAWYDIKGMAIADKQDAEGIHASAAEIEALIAAEIERGIPTQRIVIAGFSQGGAIALHTGVRHGERLAGVMGLSTYLPLADTLAAEAAPANRDTPILMAHGTEDPVVPIALGRDSRDALTDAGYDVAWHEYPMQHQVCLPQIATIGRWLSERLCG</sequence>
<gene>
    <name evidence="4" type="ORF">SAOR_16410</name>
</gene>
<dbReference type="InterPro" id="IPR029058">
    <property type="entry name" value="AB_hydrolase_fold"/>
</dbReference>
<dbReference type="AlphaFoldDB" id="A0A423PEI9"/>
<dbReference type="GO" id="GO:0016787">
    <property type="term" value="F:hydrolase activity"/>
    <property type="evidence" value="ECO:0007669"/>
    <property type="project" value="UniProtKB-KW"/>
</dbReference>
<evidence type="ECO:0000256" key="1">
    <source>
        <dbReference type="ARBA" id="ARBA00006499"/>
    </source>
</evidence>
<dbReference type="Pfam" id="PF02230">
    <property type="entry name" value="Abhydrolase_2"/>
    <property type="match status" value="1"/>
</dbReference>
<evidence type="ECO:0000259" key="3">
    <source>
        <dbReference type="Pfam" id="PF02230"/>
    </source>
</evidence>
<dbReference type="Gene3D" id="3.40.50.1820">
    <property type="entry name" value="alpha/beta hydrolase"/>
    <property type="match status" value="1"/>
</dbReference>
<accession>A0A423PEI9</accession>
<protein>
    <submittedName>
        <fullName evidence="4">Carboxylesterase</fullName>
    </submittedName>
</protein>
<dbReference type="InterPro" id="IPR003140">
    <property type="entry name" value="PLipase/COase/thioEstase"/>
</dbReference>
<dbReference type="Proteomes" id="UP000283993">
    <property type="component" value="Unassembled WGS sequence"/>
</dbReference>
<dbReference type="InterPro" id="IPR050565">
    <property type="entry name" value="LYPA1-2/EST-like"/>
</dbReference>
<keyword evidence="2" id="KW-0378">Hydrolase</keyword>
<feature type="domain" description="Phospholipase/carboxylesterase/thioesterase" evidence="3">
    <location>
        <begin position="8"/>
        <end position="213"/>
    </location>
</feature>
<keyword evidence="5" id="KW-1185">Reference proteome</keyword>
<evidence type="ECO:0000256" key="2">
    <source>
        <dbReference type="ARBA" id="ARBA00022801"/>
    </source>
</evidence>
<proteinExistence type="inferred from homology"/>
<dbReference type="RefSeq" id="WP_123632371.1">
    <property type="nucleotide sequence ID" value="NZ_AYKH01000044.1"/>
</dbReference>
<evidence type="ECO:0000313" key="5">
    <source>
        <dbReference type="Proteomes" id="UP000283993"/>
    </source>
</evidence>